<dbReference type="OrthoDB" id="10508834at2759"/>
<dbReference type="InParanoid" id="A0A2K3DAH3"/>
<organism evidence="4 5">
    <name type="scientific">Chlamydomonas reinhardtii</name>
    <name type="common">Chlamydomonas smithii</name>
    <dbReference type="NCBI Taxonomy" id="3055"/>
    <lineage>
        <taxon>Eukaryota</taxon>
        <taxon>Viridiplantae</taxon>
        <taxon>Chlorophyta</taxon>
        <taxon>core chlorophytes</taxon>
        <taxon>Chlorophyceae</taxon>
        <taxon>CS clade</taxon>
        <taxon>Chlamydomonadales</taxon>
        <taxon>Chlamydomonadaceae</taxon>
        <taxon>Chlamydomonas</taxon>
    </lineage>
</organism>
<feature type="region of interest" description="Disordered" evidence="3">
    <location>
        <begin position="176"/>
        <end position="201"/>
    </location>
</feature>
<evidence type="ECO:0000313" key="5">
    <source>
        <dbReference type="Proteomes" id="UP000006906"/>
    </source>
</evidence>
<dbReference type="STRING" id="3055.A0A2K3DAH3"/>
<keyword evidence="2" id="KW-0040">ANK repeat</keyword>
<dbReference type="InterPro" id="IPR044515">
    <property type="entry name" value="ABTB1"/>
</dbReference>
<dbReference type="InterPro" id="IPR011333">
    <property type="entry name" value="SKP1/BTB/POZ_sf"/>
</dbReference>
<keyword evidence="1" id="KW-0677">Repeat</keyword>
<accession>A0A2K3DAH3</accession>
<dbReference type="EMBL" id="CM008971">
    <property type="protein sequence ID" value="PNW77532.1"/>
    <property type="molecule type" value="Genomic_DNA"/>
</dbReference>
<name>A0A2K3DAH3_CHLRE</name>
<dbReference type="Gene3D" id="3.30.710.10">
    <property type="entry name" value="Potassium Channel Kv1.1, Chain A"/>
    <property type="match status" value="1"/>
</dbReference>
<proteinExistence type="predicted"/>
<dbReference type="RefSeq" id="XP_001690362.2">
    <property type="nucleotide sequence ID" value="XM_001690310.2"/>
</dbReference>
<evidence type="ECO:0008006" key="6">
    <source>
        <dbReference type="Google" id="ProtNLM"/>
    </source>
</evidence>
<evidence type="ECO:0000256" key="2">
    <source>
        <dbReference type="ARBA" id="ARBA00023043"/>
    </source>
</evidence>
<dbReference type="GO" id="GO:0000151">
    <property type="term" value="C:ubiquitin ligase complex"/>
    <property type="evidence" value="ECO:0000318"/>
    <property type="project" value="GO_Central"/>
</dbReference>
<dbReference type="PANTHER" id="PTHR46231">
    <property type="entry name" value="ANKYRIN REPEAT AND BTB/POZ DOMAIN-CONTAINING PROTEIN 1"/>
    <property type="match status" value="1"/>
</dbReference>
<dbReference type="PANTHER" id="PTHR46231:SF1">
    <property type="entry name" value="ANKYRIN REPEAT AND BTB_POZ DOMAIN-CONTAINING PROTEIN 1"/>
    <property type="match status" value="1"/>
</dbReference>
<gene>
    <name evidence="4" type="ORF">CHLRE_10g440800v5</name>
</gene>
<evidence type="ECO:0000256" key="3">
    <source>
        <dbReference type="SAM" id="MobiDB-lite"/>
    </source>
</evidence>
<dbReference type="AlphaFoldDB" id="A0A2K3DAH3"/>
<sequence length="781" mass="84644">MVRHKQTTPKHAKERVPTGAVPLKAPAYRAARKTPATQYRGPEPTSHFRRHIVTALVDCVTCMVSRPCKRGLETLIATSDGLLLRLPEPPEPTRARHNLDMCQALELLGTDGTPYVVQPGGFIAATWDAFSESVLLLEGGKSEDEEDYLRLVQLKEVEDGRNTVSLVTSVWGKGRREVRASKPTPREHSSGRRSVDSKDWQGYDSEVGELSEYEGSEDWDEDDVASVDSRADYDAAVVNSLLASDGTGRVFWTSGPAIDCTWLPAHMRAGGSGDCVAAAGVESGGELVRVEKFWKVATPLRSHICGLAFMPGGSGGGGSSSGGAAPCLVAATQTAVFRVELPNEAEVEAAAAKMAAAGDTGYCCAVRQPMELLAGDEVEAGNGSANDDDGTGGPSGRARFMRITGLVAAEDSDGAPILLVLEQRSFELTAVRKIRGWQWSAAEGGVKAPAGAFGDDDEDEDSDYWCSDEEGSQGEDESEGDEEGAEEGEEFGGERKHRNRKDSGEESRQGSGMPTGTVRVSTLEQVYDLQGSPVVLPCGCLAYVPREGHMDTVELLRLGVRPLQPQLQPPCARLQQPCGHVSSPPDLGLVQLGGCCLVVRRGLLAQRFSNLQRFRTNKTGPAWDIPRYDLSTCDPKLLLQLLRWVYTGTKVEVPPERVQALAEVAGRLGAAELVEQVCRRVMARVDVSTVVDTLVWAESRGPAFRGLQAQLKSWYLAHQEEVMERAEHSVRWLMTSRPKLALELWRSTLRASTGRGALEDATNTNNKRHKPASTLRELWGC</sequence>
<dbReference type="KEGG" id="cre:CHLRE_10g440800v5"/>
<evidence type="ECO:0000256" key="1">
    <source>
        <dbReference type="ARBA" id="ARBA00022737"/>
    </source>
</evidence>
<evidence type="ECO:0000313" key="4">
    <source>
        <dbReference type="EMBL" id="PNW77532.1"/>
    </source>
</evidence>
<dbReference type="Proteomes" id="UP000006906">
    <property type="component" value="Chromosome 10"/>
</dbReference>
<feature type="compositionally biased region" description="Acidic residues" evidence="3">
    <location>
        <begin position="454"/>
        <end position="491"/>
    </location>
</feature>
<reference evidence="4 5" key="1">
    <citation type="journal article" date="2007" name="Science">
        <title>The Chlamydomonas genome reveals the evolution of key animal and plant functions.</title>
        <authorList>
            <person name="Merchant S.S."/>
            <person name="Prochnik S.E."/>
            <person name="Vallon O."/>
            <person name="Harris E.H."/>
            <person name="Karpowicz S.J."/>
            <person name="Witman G.B."/>
            <person name="Terry A."/>
            <person name="Salamov A."/>
            <person name="Fritz-Laylin L.K."/>
            <person name="Marechal-Drouard L."/>
            <person name="Marshall W.F."/>
            <person name="Qu L.H."/>
            <person name="Nelson D.R."/>
            <person name="Sanderfoot A.A."/>
            <person name="Spalding M.H."/>
            <person name="Kapitonov V.V."/>
            <person name="Ren Q."/>
            <person name="Ferris P."/>
            <person name="Lindquist E."/>
            <person name="Shapiro H."/>
            <person name="Lucas S.M."/>
            <person name="Grimwood J."/>
            <person name="Schmutz J."/>
            <person name="Cardol P."/>
            <person name="Cerutti H."/>
            <person name="Chanfreau G."/>
            <person name="Chen C.L."/>
            <person name="Cognat V."/>
            <person name="Croft M.T."/>
            <person name="Dent R."/>
            <person name="Dutcher S."/>
            <person name="Fernandez E."/>
            <person name="Fukuzawa H."/>
            <person name="Gonzalez-Ballester D."/>
            <person name="Gonzalez-Halphen D."/>
            <person name="Hallmann A."/>
            <person name="Hanikenne M."/>
            <person name="Hippler M."/>
            <person name="Inwood W."/>
            <person name="Jabbari K."/>
            <person name="Kalanon M."/>
            <person name="Kuras R."/>
            <person name="Lefebvre P.A."/>
            <person name="Lemaire S.D."/>
            <person name="Lobanov A.V."/>
            <person name="Lohr M."/>
            <person name="Manuell A."/>
            <person name="Meier I."/>
            <person name="Mets L."/>
            <person name="Mittag M."/>
            <person name="Mittelmeier T."/>
            <person name="Moroney J.V."/>
            <person name="Moseley J."/>
            <person name="Napoli C."/>
            <person name="Nedelcu A.M."/>
            <person name="Niyogi K."/>
            <person name="Novoselov S.V."/>
            <person name="Paulsen I.T."/>
            <person name="Pazour G."/>
            <person name="Purton S."/>
            <person name="Ral J.P."/>
            <person name="Riano-Pachon D.M."/>
            <person name="Riekhof W."/>
            <person name="Rymarquis L."/>
            <person name="Schroda M."/>
            <person name="Stern D."/>
            <person name="Umen J."/>
            <person name="Willows R."/>
            <person name="Wilson N."/>
            <person name="Zimmer S.L."/>
            <person name="Allmer J."/>
            <person name="Balk J."/>
            <person name="Bisova K."/>
            <person name="Chen C.J."/>
            <person name="Elias M."/>
            <person name="Gendler K."/>
            <person name="Hauser C."/>
            <person name="Lamb M.R."/>
            <person name="Ledford H."/>
            <person name="Long J.C."/>
            <person name="Minagawa J."/>
            <person name="Page M.D."/>
            <person name="Pan J."/>
            <person name="Pootakham W."/>
            <person name="Roje S."/>
            <person name="Rose A."/>
            <person name="Stahlberg E."/>
            <person name="Terauchi A.M."/>
            <person name="Yang P."/>
            <person name="Ball S."/>
            <person name="Bowler C."/>
            <person name="Dieckmann C.L."/>
            <person name="Gladyshev V.N."/>
            <person name="Green P."/>
            <person name="Jorgensen R."/>
            <person name="Mayfield S."/>
            <person name="Mueller-Roeber B."/>
            <person name="Rajamani S."/>
            <person name="Sayre R.T."/>
            <person name="Brokstein P."/>
            <person name="Dubchak I."/>
            <person name="Goodstein D."/>
            <person name="Hornick L."/>
            <person name="Huang Y.W."/>
            <person name="Jhaveri J."/>
            <person name="Luo Y."/>
            <person name="Martinez D."/>
            <person name="Ngau W.C."/>
            <person name="Otillar B."/>
            <person name="Poliakov A."/>
            <person name="Porter A."/>
            <person name="Szajkowski L."/>
            <person name="Werner G."/>
            <person name="Zhou K."/>
            <person name="Grigoriev I.V."/>
            <person name="Rokhsar D.S."/>
            <person name="Grossman A.R."/>
        </authorList>
    </citation>
    <scope>NUCLEOTIDE SEQUENCE [LARGE SCALE GENOMIC DNA]</scope>
    <source>
        <strain evidence="5">CC-503</strain>
    </source>
</reference>
<feature type="region of interest" description="Disordered" evidence="3">
    <location>
        <begin position="446"/>
        <end position="516"/>
    </location>
</feature>
<protein>
    <recommendedName>
        <fullName evidence="6">BTB domain-containing protein</fullName>
    </recommendedName>
</protein>
<dbReference type="Gramene" id="PNW77532">
    <property type="protein sequence ID" value="PNW77532"/>
    <property type="gene ID" value="CHLRE_10g440800v5"/>
</dbReference>
<dbReference type="GO" id="GO:0005737">
    <property type="term" value="C:cytoplasm"/>
    <property type="evidence" value="ECO:0000318"/>
    <property type="project" value="GO_Central"/>
</dbReference>
<dbReference type="GeneID" id="5715948"/>
<dbReference type="PaxDb" id="3055-EDP05621"/>
<dbReference type="ExpressionAtlas" id="A0A2K3DAH3">
    <property type="expression patterns" value="baseline and differential"/>
</dbReference>
<keyword evidence="5" id="KW-1185">Reference proteome</keyword>